<gene>
    <name evidence="2" type="ORF">FFLO_06002</name>
</gene>
<reference evidence="2" key="1">
    <citation type="submission" date="2020-04" db="EMBL/GenBank/DDBJ databases">
        <title>Analysis of mating type loci in Filobasidium floriforme.</title>
        <authorList>
            <person name="Nowrousian M."/>
        </authorList>
    </citation>
    <scope>NUCLEOTIDE SEQUENCE</scope>
    <source>
        <strain evidence="2">CBS 6242</strain>
    </source>
</reference>
<dbReference type="AlphaFoldDB" id="A0A8K0NNF3"/>
<accession>A0A8K0NNF3</accession>
<proteinExistence type="predicted"/>
<comment type="caution">
    <text evidence="2">The sequence shown here is derived from an EMBL/GenBank/DDBJ whole genome shotgun (WGS) entry which is preliminary data.</text>
</comment>
<name>A0A8K0NNF3_9TREE</name>
<feature type="region of interest" description="Disordered" evidence="1">
    <location>
        <begin position="70"/>
        <end position="90"/>
    </location>
</feature>
<evidence type="ECO:0000256" key="1">
    <source>
        <dbReference type="SAM" id="MobiDB-lite"/>
    </source>
</evidence>
<dbReference type="EMBL" id="JABELV010000172">
    <property type="protein sequence ID" value="KAG7528671.1"/>
    <property type="molecule type" value="Genomic_DNA"/>
</dbReference>
<keyword evidence="3" id="KW-1185">Reference proteome</keyword>
<sequence length="206" mass="23093">MVKRRKRRAAHVNVSMHLVRASGTIDGINGEKGPLLRLIPGIREEMNPLTREEVRTDLGGQLDHLRPITRASTAERGKSDQIASKTRRGSALHRLNPSEIAMAMSTSRTMREGMISRNLRLASMPVSHTGRGPYHRREGEKNLMWTQGNVATRDRTRTTSQEVILVISMTVGENNTLQVVLEDSSHGTNGILDLQRFKIEGITRNR</sequence>
<dbReference type="Proteomes" id="UP000812966">
    <property type="component" value="Unassembled WGS sequence"/>
</dbReference>
<protein>
    <submittedName>
        <fullName evidence="2">Uncharacterized protein</fullName>
    </submittedName>
</protein>
<organism evidence="2 3">
    <name type="scientific">Filobasidium floriforme</name>
    <dbReference type="NCBI Taxonomy" id="5210"/>
    <lineage>
        <taxon>Eukaryota</taxon>
        <taxon>Fungi</taxon>
        <taxon>Dikarya</taxon>
        <taxon>Basidiomycota</taxon>
        <taxon>Agaricomycotina</taxon>
        <taxon>Tremellomycetes</taxon>
        <taxon>Filobasidiales</taxon>
        <taxon>Filobasidiaceae</taxon>
        <taxon>Filobasidium</taxon>
    </lineage>
</organism>
<evidence type="ECO:0000313" key="2">
    <source>
        <dbReference type="EMBL" id="KAG7528671.1"/>
    </source>
</evidence>
<evidence type="ECO:0000313" key="3">
    <source>
        <dbReference type="Proteomes" id="UP000812966"/>
    </source>
</evidence>